<reference evidence="19" key="1">
    <citation type="submission" date="2017-10" db="EMBL/GenBank/DDBJ databases">
        <title>Mitogenomes of tropical arthropods.</title>
        <authorList>
            <person name="Pires Paula D."/>
            <person name="Coiti Togawa R."/>
        </authorList>
    </citation>
    <scope>NUCLEOTIDE SEQUENCE</scope>
</reference>
<dbReference type="GO" id="GO:0015990">
    <property type="term" value="P:electron transport coupled proton transport"/>
    <property type="evidence" value="ECO:0007669"/>
    <property type="project" value="TreeGrafter"/>
</dbReference>
<dbReference type="InterPro" id="IPR001750">
    <property type="entry name" value="ND/Mrp_TM"/>
</dbReference>
<dbReference type="PRINTS" id="PR01437">
    <property type="entry name" value="NUOXDRDTASE4"/>
</dbReference>
<keyword evidence="11 17" id="KW-1133">Transmembrane helix</keyword>
<evidence type="ECO:0000256" key="14">
    <source>
        <dbReference type="ARBA" id="ARBA00023128"/>
    </source>
</evidence>
<dbReference type="EMBL" id="MG253278">
    <property type="protein sequence ID" value="AWN56353.1"/>
    <property type="molecule type" value="Genomic_DNA"/>
</dbReference>
<evidence type="ECO:0000256" key="17">
    <source>
        <dbReference type="RuleBase" id="RU003297"/>
    </source>
</evidence>
<evidence type="ECO:0000256" key="1">
    <source>
        <dbReference type="ARBA" id="ARBA00003257"/>
    </source>
</evidence>
<sequence>MLMFYYNLCYLMSFLIIFNYMYKDIQWNSISWMLSCQYYSIWLIMLSFWIFSLMMMCLDKFSIMKMGMFLMLLGVLVMFFSSMDLIVFYLMFEISLIPTFFLIVYWGVNPERLSAAYYMLLYMLVISFPLLLYIFKMYLYGLTLKFSLLSMVMEFYSFSFWGYLIIYLAFFIKMPMYIVHIWLPKAHVEAPVYGSMILAGVLLKMGGYGLIRMLEIFVKSSMKFNYLWFSVGIVGSVLVGFVCMVQVDMKSLVAYSSVVHMNLMLCSLMTLSNFGFLSSYIMMISHGLCSSGLFYMVNIYYSRTSSRLLILNKGLVSKLSILMLWWFLFCSANFSFPFSVNFISEIMMVMVILTWDKGLMIYLMLICFMSSAYSLYLFSYIYHGGHVYDESHYYTGEIKEFMVLIMHFFPLLMMMMNLIIFM</sequence>
<evidence type="ECO:0000256" key="2">
    <source>
        <dbReference type="ARBA" id="ARBA00004225"/>
    </source>
</evidence>
<keyword evidence="14 17" id="KW-0496">Mitochondrion</keyword>
<evidence type="ECO:0000256" key="8">
    <source>
        <dbReference type="ARBA" id="ARBA00022692"/>
    </source>
</evidence>
<protein>
    <recommendedName>
        <fullName evidence="5 17">NADH-ubiquinone oxidoreductase chain 4</fullName>
        <ecNumber evidence="4 17">7.1.1.2</ecNumber>
    </recommendedName>
</protein>
<evidence type="ECO:0000313" key="19">
    <source>
        <dbReference type="EMBL" id="AWN56353.1"/>
    </source>
</evidence>
<keyword evidence="7 17" id="KW-0679">Respiratory chain</keyword>
<comment type="function">
    <text evidence="17">Core subunit of the mitochondrial membrane respiratory chain NADH dehydrogenase (Complex I) which catalyzes electron transfer from NADH through the respiratory chain, using ubiquinone as an electron acceptor. Essential for the catalytic activity and assembly of complex I.</text>
</comment>
<feature type="transmembrane region" description="Helical" evidence="17">
    <location>
        <begin position="115"/>
        <end position="135"/>
    </location>
</feature>
<evidence type="ECO:0000256" key="16">
    <source>
        <dbReference type="ARBA" id="ARBA00049551"/>
    </source>
</evidence>
<feature type="domain" description="NADH:quinone oxidoreductase/Mrp antiporter transmembrane" evidence="18">
    <location>
        <begin position="82"/>
        <end position="364"/>
    </location>
</feature>
<evidence type="ECO:0000256" key="4">
    <source>
        <dbReference type="ARBA" id="ARBA00012944"/>
    </source>
</evidence>
<evidence type="ECO:0000256" key="3">
    <source>
        <dbReference type="ARBA" id="ARBA00009025"/>
    </source>
</evidence>
<dbReference type="InterPro" id="IPR003918">
    <property type="entry name" value="NADH_UbQ_OxRdtase"/>
</dbReference>
<evidence type="ECO:0000256" key="15">
    <source>
        <dbReference type="ARBA" id="ARBA00023136"/>
    </source>
</evidence>
<dbReference type="GO" id="GO:0042773">
    <property type="term" value="P:ATP synthesis coupled electron transport"/>
    <property type="evidence" value="ECO:0007669"/>
    <property type="project" value="InterPro"/>
</dbReference>
<dbReference type="Pfam" id="PF00361">
    <property type="entry name" value="Proton_antipo_M"/>
    <property type="match status" value="1"/>
</dbReference>
<evidence type="ECO:0000256" key="11">
    <source>
        <dbReference type="ARBA" id="ARBA00022989"/>
    </source>
</evidence>
<dbReference type="GO" id="GO:0031966">
    <property type="term" value="C:mitochondrial membrane"/>
    <property type="evidence" value="ECO:0007669"/>
    <property type="project" value="UniProtKB-SubCell"/>
</dbReference>
<dbReference type="AlphaFoldDB" id="A0A343YVN6"/>
<comment type="similarity">
    <text evidence="3 17">Belongs to the complex I subunit 4 family.</text>
</comment>
<dbReference type="EC" id="7.1.1.2" evidence="4 17"/>
<evidence type="ECO:0000256" key="6">
    <source>
        <dbReference type="ARBA" id="ARBA00022448"/>
    </source>
</evidence>
<dbReference type="PANTHER" id="PTHR43507:SF20">
    <property type="entry name" value="NADH-UBIQUINONE OXIDOREDUCTASE CHAIN 4"/>
    <property type="match status" value="1"/>
</dbReference>
<dbReference type="GO" id="GO:0008137">
    <property type="term" value="F:NADH dehydrogenase (ubiquinone) activity"/>
    <property type="evidence" value="ECO:0007669"/>
    <property type="project" value="UniProtKB-UniRule"/>
</dbReference>
<dbReference type="PANTHER" id="PTHR43507">
    <property type="entry name" value="NADH-UBIQUINONE OXIDOREDUCTASE CHAIN 4"/>
    <property type="match status" value="1"/>
</dbReference>
<geneLocation type="mitochondrion" evidence="19"/>
<keyword evidence="9" id="KW-1278">Translocase</keyword>
<proteinExistence type="inferred from homology"/>
<feature type="transmembrane region" description="Helical" evidence="17">
    <location>
        <begin position="192"/>
        <end position="214"/>
    </location>
</feature>
<accession>A0A343YVN6</accession>
<feature type="transmembrane region" description="Helical" evidence="17">
    <location>
        <begin position="226"/>
        <end position="245"/>
    </location>
</feature>
<keyword evidence="13 17" id="KW-0830">Ubiquinone</keyword>
<feature type="transmembrane region" description="Helical" evidence="17">
    <location>
        <begin position="401"/>
        <end position="421"/>
    </location>
</feature>
<evidence type="ECO:0000256" key="13">
    <source>
        <dbReference type="ARBA" id="ARBA00023075"/>
    </source>
</evidence>
<comment type="subcellular location">
    <subcellularLocation>
        <location evidence="2 17">Mitochondrion membrane</location>
        <topology evidence="2 17">Multi-pass membrane protein</topology>
    </subcellularLocation>
</comment>
<dbReference type="GO" id="GO:0048039">
    <property type="term" value="F:ubiquinone binding"/>
    <property type="evidence" value="ECO:0007669"/>
    <property type="project" value="TreeGrafter"/>
</dbReference>
<name>A0A343YVN6_9HYME</name>
<keyword evidence="12 17" id="KW-0520">NAD</keyword>
<keyword evidence="8 17" id="KW-0812">Transmembrane</keyword>
<feature type="transmembrane region" description="Helical" evidence="17">
    <location>
        <begin position="63"/>
        <end position="80"/>
    </location>
</feature>
<evidence type="ECO:0000256" key="10">
    <source>
        <dbReference type="ARBA" id="ARBA00022982"/>
    </source>
</evidence>
<evidence type="ECO:0000259" key="18">
    <source>
        <dbReference type="Pfam" id="PF00361"/>
    </source>
</evidence>
<feature type="transmembrane region" description="Helical" evidence="17">
    <location>
        <begin position="155"/>
        <end position="172"/>
    </location>
</feature>
<feature type="transmembrane region" description="Helical" evidence="17">
    <location>
        <begin position="277"/>
        <end position="297"/>
    </location>
</feature>
<feature type="transmembrane region" description="Helical" evidence="17">
    <location>
        <begin position="29"/>
        <end position="51"/>
    </location>
</feature>
<feature type="transmembrane region" description="Helical" evidence="17">
    <location>
        <begin position="360"/>
        <end position="381"/>
    </location>
</feature>
<comment type="catalytic activity">
    <reaction evidence="16 17">
        <text>a ubiquinone + NADH + 5 H(+)(in) = a ubiquinol + NAD(+) + 4 H(+)(out)</text>
        <dbReference type="Rhea" id="RHEA:29091"/>
        <dbReference type="Rhea" id="RHEA-COMP:9565"/>
        <dbReference type="Rhea" id="RHEA-COMP:9566"/>
        <dbReference type="ChEBI" id="CHEBI:15378"/>
        <dbReference type="ChEBI" id="CHEBI:16389"/>
        <dbReference type="ChEBI" id="CHEBI:17976"/>
        <dbReference type="ChEBI" id="CHEBI:57540"/>
        <dbReference type="ChEBI" id="CHEBI:57945"/>
        <dbReference type="EC" id="7.1.1.2"/>
    </reaction>
</comment>
<keyword evidence="6 17" id="KW-0813">Transport</keyword>
<organism evidence="19">
    <name type="scientific">Pheidole oxyops</name>
    <dbReference type="NCBI Taxonomy" id="615297"/>
    <lineage>
        <taxon>Eukaryota</taxon>
        <taxon>Metazoa</taxon>
        <taxon>Ecdysozoa</taxon>
        <taxon>Arthropoda</taxon>
        <taxon>Hexapoda</taxon>
        <taxon>Insecta</taxon>
        <taxon>Pterygota</taxon>
        <taxon>Neoptera</taxon>
        <taxon>Endopterygota</taxon>
        <taxon>Hymenoptera</taxon>
        <taxon>Apocrita</taxon>
        <taxon>Aculeata</taxon>
        <taxon>Formicoidea</taxon>
        <taxon>Formicidae</taxon>
        <taxon>Myrmicinae</taxon>
        <taxon>Pheidole</taxon>
    </lineage>
</organism>
<evidence type="ECO:0000256" key="9">
    <source>
        <dbReference type="ARBA" id="ARBA00022967"/>
    </source>
</evidence>
<feature type="transmembrane region" description="Helical" evidence="17">
    <location>
        <begin position="86"/>
        <end position="108"/>
    </location>
</feature>
<comment type="function">
    <text evidence="1">Core subunit of the mitochondrial membrane respiratory chain NADH dehydrogenase (Complex I) that is believed to belong to the minimal assembly required for catalysis. Complex I functions in the transfer of electrons from NADH to the respiratory chain. The immediate electron acceptor for the enzyme is believed to be ubiquinone.</text>
</comment>
<keyword evidence="10 17" id="KW-0249">Electron transport</keyword>
<evidence type="ECO:0000256" key="7">
    <source>
        <dbReference type="ARBA" id="ARBA00022660"/>
    </source>
</evidence>
<evidence type="ECO:0000256" key="12">
    <source>
        <dbReference type="ARBA" id="ARBA00023027"/>
    </source>
</evidence>
<keyword evidence="15 17" id="KW-0472">Membrane</keyword>
<dbReference type="GO" id="GO:0003954">
    <property type="term" value="F:NADH dehydrogenase activity"/>
    <property type="evidence" value="ECO:0007669"/>
    <property type="project" value="TreeGrafter"/>
</dbReference>
<evidence type="ECO:0000256" key="5">
    <source>
        <dbReference type="ARBA" id="ARBA00021006"/>
    </source>
</evidence>
<feature type="transmembrane region" description="Helical" evidence="17">
    <location>
        <begin position="5"/>
        <end position="23"/>
    </location>
</feature>